<evidence type="ECO:0000259" key="1">
    <source>
        <dbReference type="Pfam" id="PF12728"/>
    </source>
</evidence>
<dbReference type="NCBIfam" id="TIGR01764">
    <property type="entry name" value="excise"/>
    <property type="match status" value="1"/>
</dbReference>
<name>A0ABS2FW06_9FIRM</name>
<dbReference type="GO" id="GO:0003677">
    <property type="term" value="F:DNA binding"/>
    <property type="evidence" value="ECO:0007669"/>
    <property type="project" value="UniProtKB-KW"/>
</dbReference>
<sequence>MTRVRTIDQMYQELKADDPSCALTKSGLRRLVSSGVIPAAKVGNKFLVSREAVERYLEAAV</sequence>
<dbReference type="RefSeq" id="WP_204803680.1">
    <property type="nucleotide sequence ID" value="NZ_JACSNX010000006.1"/>
</dbReference>
<accession>A0ABS2FW06</accession>
<protein>
    <submittedName>
        <fullName evidence="2">Excisionase family DNA-binding protein</fullName>
    </submittedName>
</protein>
<dbReference type="InterPro" id="IPR041657">
    <property type="entry name" value="HTH_17"/>
</dbReference>
<gene>
    <name evidence="2" type="ORF">H9X91_06460</name>
</gene>
<evidence type="ECO:0000313" key="2">
    <source>
        <dbReference type="EMBL" id="MBM6851082.1"/>
    </source>
</evidence>
<proteinExistence type="predicted"/>
<dbReference type="Proteomes" id="UP000719500">
    <property type="component" value="Unassembled WGS sequence"/>
</dbReference>
<feature type="domain" description="Helix-turn-helix" evidence="1">
    <location>
        <begin position="25"/>
        <end position="59"/>
    </location>
</feature>
<dbReference type="InterPro" id="IPR010093">
    <property type="entry name" value="SinI_DNA-bd"/>
</dbReference>
<keyword evidence="2" id="KW-0238">DNA-binding</keyword>
<evidence type="ECO:0000313" key="3">
    <source>
        <dbReference type="Proteomes" id="UP000719500"/>
    </source>
</evidence>
<dbReference type="Pfam" id="PF12728">
    <property type="entry name" value="HTH_17"/>
    <property type="match status" value="1"/>
</dbReference>
<dbReference type="EMBL" id="JACSNX010000006">
    <property type="protein sequence ID" value="MBM6851082.1"/>
    <property type="molecule type" value="Genomic_DNA"/>
</dbReference>
<reference evidence="2 3" key="1">
    <citation type="journal article" date="2021" name="Sci. Rep.">
        <title>The distribution of antibiotic resistance genes in chicken gut microbiota commensals.</title>
        <authorList>
            <person name="Juricova H."/>
            <person name="Matiasovicova J."/>
            <person name="Kubasova T."/>
            <person name="Cejkova D."/>
            <person name="Rychlik I."/>
        </authorList>
    </citation>
    <scope>NUCLEOTIDE SEQUENCE [LARGE SCALE GENOMIC DNA]</scope>
    <source>
        <strain evidence="2 3">An411</strain>
    </source>
</reference>
<keyword evidence="3" id="KW-1185">Reference proteome</keyword>
<organism evidence="2 3">
    <name type="scientific">Oscillibacter valericigenes</name>
    <dbReference type="NCBI Taxonomy" id="351091"/>
    <lineage>
        <taxon>Bacteria</taxon>
        <taxon>Bacillati</taxon>
        <taxon>Bacillota</taxon>
        <taxon>Clostridia</taxon>
        <taxon>Eubacteriales</taxon>
        <taxon>Oscillospiraceae</taxon>
        <taxon>Oscillibacter</taxon>
    </lineage>
</organism>
<comment type="caution">
    <text evidence="2">The sequence shown here is derived from an EMBL/GenBank/DDBJ whole genome shotgun (WGS) entry which is preliminary data.</text>
</comment>